<accession>A0A0F9JD72</accession>
<reference evidence="1" key="1">
    <citation type="journal article" date="2015" name="Nature">
        <title>Complex archaea that bridge the gap between prokaryotes and eukaryotes.</title>
        <authorList>
            <person name="Spang A."/>
            <person name="Saw J.H."/>
            <person name="Jorgensen S.L."/>
            <person name="Zaremba-Niedzwiedzka K."/>
            <person name="Martijn J."/>
            <person name="Lind A.E."/>
            <person name="van Eijk R."/>
            <person name="Schleper C."/>
            <person name="Guy L."/>
            <person name="Ettema T.J."/>
        </authorList>
    </citation>
    <scope>NUCLEOTIDE SEQUENCE</scope>
</reference>
<dbReference type="AlphaFoldDB" id="A0A0F9JD72"/>
<gene>
    <name evidence="1" type="ORF">LCGC14_1838920</name>
</gene>
<proteinExistence type="predicted"/>
<organism evidence="1">
    <name type="scientific">marine sediment metagenome</name>
    <dbReference type="NCBI Taxonomy" id="412755"/>
    <lineage>
        <taxon>unclassified sequences</taxon>
        <taxon>metagenomes</taxon>
        <taxon>ecological metagenomes</taxon>
    </lineage>
</organism>
<sequence length="73" mass="8652">MRRNPYTEIGIKRVPCYRCGKPSVRQWQICSLNNEYKGLCRECDIELNQIVLTFMEISPKEVHCLIEDYKEVA</sequence>
<dbReference type="EMBL" id="LAZR01018280">
    <property type="protein sequence ID" value="KKL96992.1"/>
    <property type="molecule type" value="Genomic_DNA"/>
</dbReference>
<name>A0A0F9JD72_9ZZZZ</name>
<comment type="caution">
    <text evidence="1">The sequence shown here is derived from an EMBL/GenBank/DDBJ whole genome shotgun (WGS) entry which is preliminary data.</text>
</comment>
<protein>
    <submittedName>
        <fullName evidence="1">Uncharacterized protein</fullName>
    </submittedName>
</protein>
<evidence type="ECO:0000313" key="1">
    <source>
        <dbReference type="EMBL" id="KKL96992.1"/>
    </source>
</evidence>